<name>A0ABV5HS86_9VIBR</name>
<keyword evidence="1" id="KW-0472">Membrane</keyword>
<dbReference type="Proteomes" id="UP001589645">
    <property type="component" value="Unassembled WGS sequence"/>
</dbReference>
<evidence type="ECO:0000259" key="2">
    <source>
        <dbReference type="Pfam" id="PF14342"/>
    </source>
</evidence>
<keyword evidence="4" id="KW-1185">Reference proteome</keyword>
<evidence type="ECO:0000313" key="3">
    <source>
        <dbReference type="EMBL" id="MFB9137122.1"/>
    </source>
</evidence>
<dbReference type="Pfam" id="PF14342">
    <property type="entry name" value="DUF4396"/>
    <property type="match status" value="1"/>
</dbReference>
<feature type="domain" description="DUF4396" evidence="2">
    <location>
        <begin position="85"/>
        <end position="236"/>
    </location>
</feature>
<proteinExistence type="predicted"/>
<dbReference type="InterPro" id="IPR025509">
    <property type="entry name" value="DUF4396"/>
</dbReference>
<feature type="transmembrane region" description="Helical" evidence="1">
    <location>
        <begin position="171"/>
        <end position="194"/>
    </location>
</feature>
<evidence type="ECO:0000256" key="1">
    <source>
        <dbReference type="SAM" id="Phobius"/>
    </source>
</evidence>
<gene>
    <name evidence="3" type="ORF">ACFFUV_19335</name>
</gene>
<feature type="transmembrane region" description="Helical" evidence="1">
    <location>
        <begin position="6"/>
        <end position="25"/>
    </location>
</feature>
<accession>A0ABV5HS86</accession>
<dbReference type="RefSeq" id="WP_390196140.1">
    <property type="nucleotide sequence ID" value="NZ_JBHMEP010000009.1"/>
</dbReference>
<feature type="transmembrane region" description="Helical" evidence="1">
    <location>
        <begin position="206"/>
        <end position="230"/>
    </location>
</feature>
<feature type="transmembrane region" description="Helical" evidence="1">
    <location>
        <begin position="129"/>
        <end position="150"/>
    </location>
</feature>
<organism evidence="3 4">
    <name type="scientific">Vibrio olivae</name>
    <dbReference type="NCBI Taxonomy" id="1243002"/>
    <lineage>
        <taxon>Bacteria</taxon>
        <taxon>Pseudomonadati</taxon>
        <taxon>Pseudomonadota</taxon>
        <taxon>Gammaproteobacteria</taxon>
        <taxon>Vibrionales</taxon>
        <taxon>Vibrionaceae</taxon>
        <taxon>Vibrio</taxon>
    </lineage>
</organism>
<keyword evidence="1" id="KW-0812">Transmembrane</keyword>
<feature type="transmembrane region" description="Helical" evidence="1">
    <location>
        <begin position="37"/>
        <end position="58"/>
    </location>
</feature>
<dbReference type="EMBL" id="JBHMEP010000009">
    <property type="protein sequence ID" value="MFB9137122.1"/>
    <property type="molecule type" value="Genomic_DNA"/>
</dbReference>
<keyword evidence="1" id="KW-1133">Transmembrane helix</keyword>
<protein>
    <submittedName>
        <fullName evidence="3">DUF4396 domain-containing protein</fullName>
    </submittedName>
</protein>
<evidence type="ECO:0000313" key="4">
    <source>
        <dbReference type="Proteomes" id="UP001589645"/>
    </source>
</evidence>
<reference evidence="3 4" key="1">
    <citation type="submission" date="2024-09" db="EMBL/GenBank/DDBJ databases">
        <authorList>
            <person name="Sun Q."/>
            <person name="Mori K."/>
        </authorList>
    </citation>
    <scope>NUCLEOTIDE SEQUENCE [LARGE SCALE GENOMIC DNA]</scope>
    <source>
        <strain evidence="3 4">CECT 8064</strain>
    </source>
</reference>
<comment type="caution">
    <text evidence="3">The sequence shown here is derived from an EMBL/GenBank/DDBJ whole genome shotgun (WGS) entry which is preliminary data.</text>
</comment>
<sequence length="239" mass="27397">MIPTWVTVIAWISILLGLTSSLIIIRDVRQRPQPMKIMNWVWPLCALFGHLLLAWFYFRYGRANPEHQHQHQHQHQHDSTPSLVQVIKGALHCGSGCTLGDIIAESLAFLLPSLAILFGWHWLFADKIFAVWGLDFVIAFALGIIFQYFAIKPMRDISRRQAIFEALKADFLSLTAWQVGMYGFMAFAHFYLFAQVLNTPLQVTSVSFWWMMQLAMLCGLVTAIPVNYVLIRQGIKEAM</sequence>